<keyword evidence="2" id="KW-1185">Reference proteome</keyword>
<proteinExistence type="predicted"/>
<dbReference type="Proteomes" id="UP000324143">
    <property type="component" value="Unassembled WGS sequence"/>
</dbReference>
<organism evidence="1 2">
    <name type="scientific">Candidatus Mcinerneyibacterium aminivorans</name>
    <dbReference type="NCBI Taxonomy" id="2703815"/>
    <lineage>
        <taxon>Bacteria</taxon>
        <taxon>Candidatus Macinerneyibacteriota</taxon>
        <taxon>Candidatus Mcinerneyibacteria</taxon>
        <taxon>Candidatus Mcinerneyibacteriales</taxon>
        <taxon>Candidatus Mcinerneyibacteriaceae</taxon>
        <taxon>Candidatus Mcinerneyibacterium</taxon>
    </lineage>
</organism>
<gene>
    <name evidence="1" type="ORF">FXF47_10215</name>
</gene>
<name>A0A5D0MF87_9BACT</name>
<dbReference type="EMBL" id="VSIX01000168">
    <property type="protein sequence ID" value="TYB30243.1"/>
    <property type="molecule type" value="Genomic_DNA"/>
</dbReference>
<accession>A0A5D0MF87</accession>
<comment type="caution">
    <text evidence="1">The sequence shown here is derived from an EMBL/GenBank/DDBJ whole genome shotgun (WGS) entry which is preliminary data.</text>
</comment>
<dbReference type="NCBIfam" id="TIGR01847">
    <property type="entry name" value="bacteriocin_sig"/>
    <property type="match status" value="1"/>
</dbReference>
<dbReference type="AlphaFoldDB" id="A0A5D0MF87"/>
<protein>
    <submittedName>
        <fullName evidence="1">Bacteriocin</fullName>
    </submittedName>
</protein>
<evidence type="ECO:0000313" key="1">
    <source>
        <dbReference type="EMBL" id="TYB30243.1"/>
    </source>
</evidence>
<sequence length="95" mass="10293">MWIVVLIFLRLEGENFMRELSENELRSVEGGYDYWADTWDDFKDVVQGACAAATGGLIGAAYTGNIALVGTAALTGAMVEAYNELQEDLGNAPQD</sequence>
<dbReference type="InterPro" id="IPR010133">
    <property type="entry name" value="Bacteriocin_signal_seq"/>
</dbReference>
<evidence type="ECO:0000313" key="2">
    <source>
        <dbReference type="Proteomes" id="UP000324143"/>
    </source>
</evidence>
<reference evidence="1" key="1">
    <citation type="submission" date="2019-08" db="EMBL/GenBank/DDBJ databases">
        <title>Genomic characterization of a novel candidate phylum (ARYD3) from a high temperature, high salinity tertiary oil reservoir in north central Oklahoma, USA.</title>
        <authorList>
            <person name="Youssef N.H."/>
            <person name="Yadav A."/>
            <person name="Elshahed M.S."/>
        </authorList>
    </citation>
    <scope>NUCLEOTIDE SEQUENCE [LARGE SCALE GENOMIC DNA]</scope>
    <source>
        <strain evidence="1">ARYD3</strain>
    </source>
</reference>